<feature type="domain" description="ATPase AAA-type core" evidence="3">
    <location>
        <begin position="351"/>
        <end position="494"/>
    </location>
</feature>
<keyword evidence="5" id="KW-1185">Reference proteome</keyword>
<dbReference type="InterPro" id="IPR003959">
    <property type="entry name" value="ATPase_AAA_core"/>
</dbReference>
<dbReference type="InterPro" id="IPR022532">
    <property type="entry name" value="DUF3696"/>
</dbReference>
<evidence type="ECO:0000313" key="4">
    <source>
        <dbReference type="EMBL" id="MBV2361435.1"/>
    </source>
</evidence>
<gene>
    <name evidence="4" type="ORF">KUH32_16850</name>
</gene>
<dbReference type="RefSeq" id="WP_217779758.1">
    <property type="nucleotide sequence ID" value="NZ_JAHRWL010000002.1"/>
</dbReference>
<dbReference type="PANTHER" id="PTHR43581:SF2">
    <property type="entry name" value="EXCINUCLEASE ATPASE SUBUNIT"/>
    <property type="match status" value="1"/>
</dbReference>
<accession>A0ABS6NBN7</accession>
<name>A0ABS6NBN7_9RHOB</name>
<protein>
    <submittedName>
        <fullName evidence="4">DUF3696 domain-containing protein</fullName>
    </submittedName>
</protein>
<evidence type="ECO:0000313" key="5">
    <source>
        <dbReference type="Proteomes" id="UP001166293"/>
    </source>
</evidence>
<feature type="domain" description="Endonuclease GajA/Old nuclease/RecF-like AAA" evidence="2">
    <location>
        <begin position="1"/>
        <end position="67"/>
    </location>
</feature>
<organism evidence="4 5">
    <name type="scientific">Thalassococcus arenae</name>
    <dbReference type="NCBI Taxonomy" id="2851652"/>
    <lineage>
        <taxon>Bacteria</taxon>
        <taxon>Pseudomonadati</taxon>
        <taxon>Pseudomonadota</taxon>
        <taxon>Alphaproteobacteria</taxon>
        <taxon>Rhodobacterales</taxon>
        <taxon>Roseobacteraceae</taxon>
        <taxon>Thalassococcus</taxon>
    </lineage>
</organism>
<dbReference type="Pfam" id="PF13175">
    <property type="entry name" value="AAA_15"/>
    <property type="match status" value="1"/>
</dbReference>
<feature type="domain" description="DUF3696" evidence="1">
    <location>
        <begin position="516"/>
        <end position="562"/>
    </location>
</feature>
<evidence type="ECO:0000259" key="2">
    <source>
        <dbReference type="Pfam" id="PF13175"/>
    </source>
</evidence>
<dbReference type="Proteomes" id="UP001166293">
    <property type="component" value="Unassembled WGS sequence"/>
</dbReference>
<comment type="caution">
    <text evidence="4">The sequence shown here is derived from an EMBL/GenBank/DDBJ whole genome shotgun (WGS) entry which is preliminary data.</text>
</comment>
<reference evidence="4" key="1">
    <citation type="submission" date="2021-06" db="EMBL/GenBank/DDBJ databases">
        <title>Thalassococcus sp. CAU 1522 isolated from sea sand, Republic of Korea.</title>
        <authorList>
            <person name="Kim W."/>
        </authorList>
    </citation>
    <scope>NUCLEOTIDE SEQUENCE</scope>
    <source>
        <strain evidence="4">CAU 1522</strain>
    </source>
</reference>
<dbReference type="Pfam" id="PF12476">
    <property type="entry name" value="DUF3696"/>
    <property type="match status" value="1"/>
</dbReference>
<evidence type="ECO:0000259" key="3">
    <source>
        <dbReference type="Pfam" id="PF13304"/>
    </source>
</evidence>
<proteinExistence type="predicted"/>
<dbReference type="InterPro" id="IPR041685">
    <property type="entry name" value="AAA_GajA/Old/RecF-like"/>
</dbReference>
<dbReference type="Pfam" id="PF13304">
    <property type="entry name" value="AAA_21"/>
    <property type="match status" value="1"/>
</dbReference>
<evidence type="ECO:0000259" key="1">
    <source>
        <dbReference type="Pfam" id="PF12476"/>
    </source>
</evidence>
<dbReference type="PANTHER" id="PTHR43581">
    <property type="entry name" value="ATP/GTP PHOSPHATASE"/>
    <property type="match status" value="1"/>
</dbReference>
<dbReference type="EMBL" id="JAHRWL010000002">
    <property type="protein sequence ID" value="MBV2361435.1"/>
    <property type="molecule type" value="Genomic_DNA"/>
</dbReference>
<dbReference type="InterPro" id="IPR051396">
    <property type="entry name" value="Bact_Antivir_Def_Nuclease"/>
</dbReference>
<sequence>MRLSRIEIENFKGVGARQVIELRPITLLFGPNSAGKSTILQALHYVREILERKNPDPDQTIAGGLIDLGGFKNLIHNHDLSKSMTVKLVIDLSDDQGNERLPINNGNSLDDPEFENLRIRYIVGENTDLKEYAVVQEIGVSLQIQWSDLINAPYVSGLIVDMDGENIATIKSPPQPGQAQLTEFNFQHPLLQEYMDADEEPSQDTEESDPLGTKLGIEIWELSRDMARSADLKGASEFRVAAASVIGALPDINKPWNLELRDPEPKKLELEGNTPRVRGLSALLDELLLGPLRITRDYLSQMTYIGPLRDIPPRAFRPQVSPDEGRWAQGLAAWDLIYSDTKGKLLSEVNAWLSGEEGLGTNYEISKSEYLEVPVSSRIDQLFKRGISEDDIGELQEEFQKLGSRTEVVLRDVVKGIDVAPSDVGVGISQMIPVIVACLRDRDGILAIEQPELHIHPAIQVGVGDLFIHSVVPGERSFGSGKSLLVETHSEHIMLRLLRRVRETTEGALPPRKHALKPDDLSVIYVENSEEEVHFRRLRVDRDGDFSDRWPDGFFEERAEELF</sequence>